<keyword evidence="3" id="KW-1185">Reference proteome</keyword>
<evidence type="ECO:0000313" key="2">
    <source>
        <dbReference type="EMBL" id="KAL3524528.1"/>
    </source>
</evidence>
<proteinExistence type="predicted"/>
<dbReference type="PANTHER" id="PTHR36709:SF1">
    <property type="entry name" value="OS02G0604100 PROTEIN"/>
    <property type="match status" value="1"/>
</dbReference>
<feature type="compositionally biased region" description="Basic and acidic residues" evidence="1">
    <location>
        <begin position="17"/>
        <end position="28"/>
    </location>
</feature>
<protein>
    <submittedName>
        <fullName evidence="2">Uncharacterized protein</fullName>
    </submittedName>
</protein>
<organism evidence="2 3">
    <name type="scientific">Cinchona calisaya</name>
    <dbReference type="NCBI Taxonomy" id="153742"/>
    <lineage>
        <taxon>Eukaryota</taxon>
        <taxon>Viridiplantae</taxon>
        <taxon>Streptophyta</taxon>
        <taxon>Embryophyta</taxon>
        <taxon>Tracheophyta</taxon>
        <taxon>Spermatophyta</taxon>
        <taxon>Magnoliopsida</taxon>
        <taxon>eudicotyledons</taxon>
        <taxon>Gunneridae</taxon>
        <taxon>Pentapetalae</taxon>
        <taxon>asterids</taxon>
        <taxon>lamiids</taxon>
        <taxon>Gentianales</taxon>
        <taxon>Rubiaceae</taxon>
        <taxon>Cinchonoideae</taxon>
        <taxon>Cinchoneae</taxon>
        <taxon>Cinchona</taxon>
    </lineage>
</organism>
<dbReference type="AlphaFoldDB" id="A0ABD2ZZW2"/>
<feature type="region of interest" description="Disordered" evidence="1">
    <location>
        <begin position="1"/>
        <end position="30"/>
    </location>
</feature>
<evidence type="ECO:0000313" key="3">
    <source>
        <dbReference type="Proteomes" id="UP001630127"/>
    </source>
</evidence>
<evidence type="ECO:0000256" key="1">
    <source>
        <dbReference type="SAM" id="MobiDB-lite"/>
    </source>
</evidence>
<accession>A0ABD2ZZW2</accession>
<comment type="caution">
    <text evidence="2">The sequence shown here is derived from an EMBL/GenBank/DDBJ whole genome shotgun (WGS) entry which is preliminary data.</text>
</comment>
<gene>
    <name evidence="2" type="ORF">ACH5RR_017362</name>
</gene>
<name>A0ABD2ZZW2_9GENT</name>
<sequence length="138" mass="16286">MAKFNVMQKQRRAAIAEQKRAKHGDPHTRKLKMAEQPLSVSGKRKRKLFKKWRREHKEALEKGVITMEDVQLNMNMTVDHDHDGSCCKCENKKKQPPNKLLFHLNNKKKKKSSKLKVRQLKKKDKKRRKSASIDAMEE</sequence>
<dbReference type="PANTHER" id="PTHR36709">
    <property type="entry name" value="OS02G0604100 PROTEIN"/>
    <property type="match status" value="1"/>
</dbReference>
<dbReference type="EMBL" id="JBJUIK010000007">
    <property type="protein sequence ID" value="KAL3524528.1"/>
    <property type="molecule type" value="Genomic_DNA"/>
</dbReference>
<dbReference type="Proteomes" id="UP001630127">
    <property type="component" value="Unassembled WGS sequence"/>
</dbReference>
<feature type="region of interest" description="Disordered" evidence="1">
    <location>
        <begin position="90"/>
        <end position="138"/>
    </location>
</feature>
<reference evidence="2 3" key="1">
    <citation type="submission" date="2024-11" db="EMBL/GenBank/DDBJ databases">
        <title>A near-complete genome assembly of Cinchona calisaya.</title>
        <authorList>
            <person name="Lian D.C."/>
            <person name="Zhao X.W."/>
            <person name="Wei L."/>
        </authorList>
    </citation>
    <scope>NUCLEOTIDE SEQUENCE [LARGE SCALE GENOMIC DNA]</scope>
    <source>
        <tissue evidence="2">Nenye</tissue>
    </source>
</reference>
<feature type="compositionally biased region" description="Basic residues" evidence="1">
    <location>
        <begin position="105"/>
        <end position="130"/>
    </location>
</feature>